<dbReference type="EMBL" id="KQ085940">
    <property type="protein sequence ID" value="KLO14692.1"/>
    <property type="molecule type" value="Genomic_DNA"/>
</dbReference>
<dbReference type="InParanoid" id="A0A0H2RSU4"/>
<dbReference type="AlphaFoldDB" id="A0A0H2RSU4"/>
<evidence type="ECO:0000313" key="1">
    <source>
        <dbReference type="EMBL" id="KLO14692.1"/>
    </source>
</evidence>
<reference evidence="1 2" key="1">
    <citation type="submission" date="2015-04" db="EMBL/GenBank/DDBJ databases">
        <title>Complete genome sequence of Schizopora paradoxa KUC8140, a cosmopolitan wood degrader in East Asia.</title>
        <authorList>
            <consortium name="DOE Joint Genome Institute"/>
            <person name="Min B."/>
            <person name="Park H."/>
            <person name="Jang Y."/>
            <person name="Kim J.-J."/>
            <person name="Kim K.H."/>
            <person name="Pangilinan J."/>
            <person name="Lipzen A."/>
            <person name="Riley R."/>
            <person name="Grigoriev I.V."/>
            <person name="Spatafora J.W."/>
            <person name="Choi I.-G."/>
        </authorList>
    </citation>
    <scope>NUCLEOTIDE SEQUENCE [LARGE SCALE GENOMIC DNA]</scope>
    <source>
        <strain evidence="1 2">KUC8140</strain>
    </source>
</reference>
<keyword evidence="2" id="KW-1185">Reference proteome</keyword>
<dbReference type="STRING" id="27342.A0A0H2RSU4"/>
<dbReference type="OrthoDB" id="2684236at2759"/>
<dbReference type="InterPro" id="IPR009836">
    <property type="entry name" value="GRDP-like"/>
</dbReference>
<gene>
    <name evidence="1" type="ORF">SCHPADRAFT_927722</name>
</gene>
<dbReference type="Proteomes" id="UP000053477">
    <property type="component" value="Unassembled WGS sequence"/>
</dbReference>
<dbReference type="PANTHER" id="PTHR34365:SF7">
    <property type="entry name" value="GLYCINE-RICH DOMAIN-CONTAINING PROTEIN 1"/>
    <property type="match status" value="1"/>
</dbReference>
<protein>
    <submittedName>
        <fullName evidence="1">Uncharacterized protein</fullName>
    </submittedName>
</protein>
<accession>A0A0H2RSU4</accession>
<proteinExistence type="predicted"/>
<organism evidence="1 2">
    <name type="scientific">Schizopora paradoxa</name>
    <dbReference type="NCBI Taxonomy" id="27342"/>
    <lineage>
        <taxon>Eukaryota</taxon>
        <taxon>Fungi</taxon>
        <taxon>Dikarya</taxon>
        <taxon>Basidiomycota</taxon>
        <taxon>Agaricomycotina</taxon>
        <taxon>Agaricomycetes</taxon>
        <taxon>Hymenochaetales</taxon>
        <taxon>Schizoporaceae</taxon>
        <taxon>Schizopora</taxon>
    </lineage>
</organism>
<sequence>MAVVLSPPIVPQAALSSIDDARLKAFRAALPQLAEMVSTQKIREHLLLVAAIMKMFRIATGPDASPEGEDLLSVSTPFVRRAIHRFEMWLDKVIEPCDGRTSIEQHELPPLDVVAIWHIFVLSPFRYFEDCLSQYPKLYASGPFPISQLAALVDPETRVYQASPEQKKSWVQLTGVPFDPFEHIKTEPAHCMSCPLCSSTKELILPWENNGAGFGEPNFNATCSECSATITNDTLCCVKFCIDLQNVLNSTNGIFSGTILNGRGEVDLPRARIISLEVIKALKDDESALPTARDATIPAIYEKLLKDSPKTRLRPDRMEAFLRPYINHTPFSVDFVEVVRILTQFNTRLENVGWLDQAFLSIPHIELDNARDRFYTFLEMVLSPEKGAVSASLDVDLVWHTMQLAGSLYREFTVRLLGTHVDHIPYEYEPEIFVASMGRMRERWKEVRNEDFVIPLITWKSSRTQKTVEGEKCPTCGRCPCTCKKKSQPLPKTSSLESGTDACGVSLSQVFLVDDTLDGYR</sequence>
<evidence type="ECO:0000313" key="2">
    <source>
        <dbReference type="Proteomes" id="UP000053477"/>
    </source>
</evidence>
<name>A0A0H2RSU4_9AGAM</name>
<dbReference type="PANTHER" id="PTHR34365">
    <property type="entry name" value="ENOLASE (DUF1399)"/>
    <property type="match status" value="1"/>
</dbReference>